<evidence type="ECO:0000313" key="8">
    <source>
        <dbReference type="Proteomes" id="UP001209878"/>
    </source>
</evidence>
<name>A0AAD9KVE6_RIDPI</name>
<comment type="similarity">
    <text evidence="2">Belongs to the tetraspanin (TM4SF) family.</text>
</comment>
<dbReference type="PANTHER" id="PTHR19282">
    <property type="entry name" value="TETRASPANIN"/>
    <property type="match status" value="1"/>
</dbReference>
<evidence type="ECO:0000256" key="6">
    <source>
        <dbReference type="SAM" id="Phobius"/>
    </source>
</evidence>
<feature type="transmembrane region" description="Helical" evidence="6">
    <location>
        <begin position="104"/>
        <end position="129"/>
    </location>
</feature>
<proteinExistence type="inferred from homology"/>
<comment type="subcellular location">
    <subcellularLocation>
        <location evidence="1">Membrane</location>
        <topology evidence="1">Multi-pass membrane protein</topology>
    </subcellularLocation>
</comment>
<dbReference type="AlphaFoldDB" id="A0AAD9KVE6"/>
<keyword evidence="8" id="KW-1185">Reference proteome</keyword>
<sequence>MQDDRDLVAQRPRRRLQGDMDEDEEWKAELIRYILFAFNIIIFFFAGTLLGVSIWMAVERSFMTHIIGNDWYAAAIYLGLCSGAIVFFVSFLGCYGAIVESKRLLKIFLVILIFVAVVLLFTGIVAGVFRAQIGSSVKRSMSNTLTNYYDVDLHRFFNRAVTRAWNKAQQRLYCCAVDDEGWALYRESKWFKKFGAQDDIDGIRYGHDEQKPYVPESCCVTDTYYRVLNVDICQKWKLGPPGTLAKGAYNHGLNYNGCFTAGVKYLKENTGIIIGFGISLCVILILGIILTFYVIRRL</sequence>
<accession>A0AAD9KVE6</accession>
<feature type="transmembrane region" description="Helical" evidence="6">
    <location>
        <begin position="30"/>
        <end position="58"/>
    </location>
</feature>
<evidence type="ECO:0000256" key="3">
    <source>
        <dbReference type="ARBA" id="ARBA00022692"/>
    </source>
</evidence>
<dbReference type="PANTHER" id="PTHR19282:SF527">
    <property type="entry name" value="TETRASPANIN"/>
    <property type="match status" value="1"/>
</dbReference>
<evidence type="ECO:0000256" key="2">
    <source>
        <dbReference type="ARBA" id="ARBA00006840"/>
    </source>
</evidence>
<dbReference type="PIRSF" id="PIRSF002419">
    <property type="entry name" value="Tetraspanin"/>
    <property type="match status" value="1"/>
</dbReference>
<keyword evidence="4 6" id="KW-1133">Transmembrane helix</keyword>
<dbReference type="EMBL" id="JAODUO010000558">
    <property type="protein sequence ID" value="KAK2178156.1"/>
    <property type="molecule type" value="Genomic_DNA"/>
</dbReference>
<gene>
    <name evidence="7" type="ORF">NP493_559g01010</name>
</gene>
<dbReference type="PRINTS" id="PR00259">
    <property type="entry name" value="TMFOUR"/>
</dbReference>
<dbReference type="InterPro" id="IPR008952">
    <property type="entry name" value="Tetraspanin_EC2_sf"/>
</dbReference>
<keyword evidence="3 6" id="KW-0812">Transmembrane</keyword>
<evidence type="ECO:0000313" key="7">
    <source>
        <dbReference type="EMBL" id="KAK2178156.1"/>
    </source>
</evidence>
<reference evidence="7" key="1">
    <citation type="journal article" date="2023" name="Mol. Biol. Evol.">
        <title>Third-Generation Sequencing Reveals the Adaptive Role of the Epigenome in Three Deep-Sea Polychaetes.</title>
        <authorList>
            <person name="Perez M."/>
            <person name="Aroh O."/>
            <person name="Sun Y."/>
            <person name="Lan Y."/>
            <person name="Juniper S.K."/>
            <person name="Young C.R."/>
            <person name="Angers B."/>
            <person name="Qian P.Y."/>
        </authorList>
    </citation>
    <scope>NUCLEOTIDE SEQUENCE</scope>
    <source>
        <strain evidence="7">R07B-5</strain>
    </source>
</reference>
<comment type="caution">
    <text evidence="7">The sequence shown here is derived from an EMBL/GenBank/DDBJ whole genome shotgun (WGS) entry which is preliminary data.</text>
</comment>
<evidence type="ECO:0000256" key="1">
    <source>
        <dbReference type="ARBA" id="ARBA00004141"/>
    </source>
</evidence>
<keyword evidence="5 6" id="KW-0472">Membrane</keyword>
<feature type="transmembrane region" description="Helical" evidence="6">
    <location>
        <begin position="70"/>
        <end position="98"/>
    </location>
</feature>
<dbReference type="InterPro" id="IPR018499">
    <property type="entry name" value="Tetraspanin/Peripherin"/>
</dbReference>
<dbReference type="Pfam" id="PF00335">
    <property type="entry name" value="Tetraspanin"/>
    <property type="match status" value="1"/>
</dbReference>
<protein>
    <recommendedName>
        <fullName evidence="9">Tetraspanin</fullName>
    </recommendedName>
</protein>
<feature type="transmembrane region" description="Helical" evidence="6">
    <location>
        <begin position="272"/>
        <end position="295"/>
    </location>
</feature>
<dbReference type="InterPro" id="IPR000301">
    <property type="entry name" value="Tetraspanin_animals"/>
</dbReference>
<evidence type="ECO:0000256" key="5">
    <source>
        <dbReference type="ARBA" id="ARBA00023136"/>
    </source>
</evidence>
<dbReference type="Proteomes" id="UP001209878">
    <property type="component" value="Unassembled WGS sequence"/>
</dbReference>
<evidence type="ECO:0008006" key="9">
    <source>
        <dbReference type="Google" id="ProtNLM"/>
    </source>
</evidence>
<evidence type="ECO:0000256" key="4">
    <source>
        <dbReference type="ARBA" id="ARBA00022989"/>
    </source>
</evidence>
<dbReference type="Gene3D" id="1.10.1450.10">
    <property type="entry name" value="Tetraspanin"/>
    <property type="match status" value="1"/>
</dbReference>
<dbReference type="GO" id="GO:0005886">
    <property type="term" value="C:plasma membrane"/>
    <property type="evidence" value="ECO:0007669"/>
    <property type="project" value="TreeGrafter"/>
</dbReference>
<organism evidence="7 8">
    <name type="scientific">Ridgeia piscesae</name>
    <name type="common">Tubeworm</name>
    <dbReference type="NCBI Taxonomy" id="27915"/>
    <lineage>
        <taxon>Eukaryota</taxon>
        <taxon>Metazoa</taxon>
        <taxon>Spiralia</taxon>
        <taxon>Lophotrochozoa</taxon>
        <taxon>Annelida</taxon>
        <taxon>Polychaeta</taxon>
        <taxon>Sedentaria</taxon>
        <taxon>Canalipalpata</taxon>
        <taxon>Sabellida</taxon>
        <taxon>Siboglinidae</taxon>
        <taxon>Ridgeia</taxon>
    </lineage>
</organism>